<dbReference type="EMBL" id="OX459119">
    <property type="protein sequence ID" value="CAI9095651.1"/>
    <property type="molecule type" value="Genomic_DNA"/>
</dbReference>
<dbReference type="Gene3D" id="2.30.30.790">
    <property type="match status" value="1"/>
</dbReference>
<evidence type="ECO:0000313" key="7">
    <source>
        <dbReference type="Proteomes" id="UP001161247"/>
    </source>
</evidence>
<proteinExistence type="inferred from homology"/>
<dbReference type="Proteomes" id="UP001161247">
    <property type="component" value="Chromosome 2"/>
</dbReference>
<sequence length="222" mass="24806">MSTNVLPQALFMVPRNGTERGLTKLRCAALVSGRPSSLCSSVSLHSTGFFSGSFKGLRDIVVVRAEENSAEAEVENVGSEEPVEGAEAEEEEVVETEDRPPRTPRIKLGDIMGILNKRAIEESDTVRPTPDIRTGDIVEIKLEVPENRRRLSIYKGIVMSKQNAGIHTTIRIRRIIAGIGVEIVFPVYSPVIKEIKVVSHRKVRRARLYYLRDKLPRLSTFK</sequence>
<evidence type="ECO:0000256" key="5">
    <source>
        <dbReference type="SAM" id="MobiDB-lite"/>
    </source>
</evidence>
<accession>A0AAV1CJ20</accession>
<comment type="similarity">
    <text evidence="1">Belongs to the bacterial ribosomal protein bL19 family.</text>
</comment>
<evidence type="ECO:0000256" key="4">
    <source>
        <dbReference type="ARBA" id="ARBA00023274"/>
    </source>
</evidence>
<gene>
    <name evidence="6" type="ORF">OLC1_LOCUS6576</name>
</gene>
<dbReference type="NCBIfam" id="TIGR01024">
    <property type="entry name" value="rplS_bact"/>
    <property type="match status" value="1"/>
</dbReference>
<dbReference type="SUPFAM" id="SSF50104">
    <property type="entry name" value="Translation proteins SH3-like domain"/>
    <property type="match status" value="1"/>
</dbReference>
<evidence type="ECO:0000313" key="6">
    <source>
        <dbReference type="EMBL" id="CAI9095651.1"/>
    </source>
</evidence>
<dbReference type="GO" id="GO:0003729">
    <property type="term" value="F:mRNA binding"/>
    <property type="evidence" value="ECO:0007669"/>
    <property type="project" value="UniProtKB-ARBA"/>
</dbReference>
<keyword evidence="4" id="KW-0687">Ribonucleoprotein</keyword>
<dbReference type="GO" id="GO:1990904">
    <property type="term" value="C:ribonucleoprotein complex"/>
    <property type="evidence" value="ECO:0007669"/>
    <property type="project" value="UniProtKB-KW"/>
</dbReference>
<keyword evidence="3" id="KW-0689">Ribosomal protein</keyword>
<evidence type="ECO:0000256" key="3">
    <source>
        <dbReference type="ARBA" id="ARBA00022980"/>
    </source>
</evidence>
<dbReference type="InterPro" id="IPR001857">
    <property type="entry name" value="Ribosomal_bL19"/>
</dbReference>
<dbReference type="GO" id="GO:0005840">
    <property type="term" value="C:ribosome"/>
    <property type="evidence" value="ECO:0007669"/>
    <property type="project" value="UniProtKB-KW"/>
</dbReference>
<dbReference type="PRINTS" id="PR00061">
    <property type="entry name" value="RIBOSOMALL19"/>
</dbReference>
<dbReference type="PANTHER" id="PTHR15680:SF10">
    <property type="entry name" value="LARGE RIBOSOMAL SUBUNIT PROTEIN BL19CY-RELATED"/>
    <property type="match status" value="1"/>
</dbReference>
<dbReference type="GO" id="GO:0019843">
    <property type="term" value="F:rRNA binding"/>
    <property type="evidence" value="ECO:0007669"/>
    <property type="project" value="UniProtKB-KW"/>
</dbReference>
<evidence type="ECO:0000256" key="2">
    <source>
        <dbReference type="ARBA" id="ARBA00022730"/>
    </source>
</evidence>
<organism evidence="6 7">
    <name type="scientific">Oldenlandia corymbosa var. corymbosa</name>
    <dbReference type="NCBI Taxonomy" id="529605"/>
    <lineage>
        <taxon>Eukaryota</taxon>
        <taxon>Viridiplantae</taxon>
        <taxon>Streptophyta</taxon>
        <taxon>Embryophyta</taxon>
        <taxon>Tracheophyta</taxon>
        <taxon>Spermatophyta</taxon>
        <taxon>Magnoliopsida</taxon>
        <taxon>eudicotyledons</taxon>
        <taxon>Gunneridae</taxon>
        <taxon>Pentapetalae</taxon>
        <taxon>asterids</taxon>
        <taxon>lamiids</taxon>
        <taxon>Gentianales</taxon>
        <taxon>Rubiaceae</taxon>
        <taxon>Rubioideae</taxon>
        <taxon>Spermacoceae</taxon>
        <taxon>Hedyotis-Oldenlandia complex</taxon>
        <taxon>Oldenlandia</taxon>
    </lineage>
</organism>
<dbReference type="GO" id="GO:0003735">
    <property type="term" value="F:structural constituent of ribosome"/>
    <property type="evidence" value="ECO:0007669"/>
    <property type="project" value="InterPro"/>
</dbReference>
<reference evidence="6" key="1">
    <citation type="submission" date="2023-03" db="EMBL/GenBank/DDBJ databases">
        <authorList>
            <person name="Julca I."/>
        </authorList>
    </citation>
    <scope>NUCLEOTIDE SEQUENCE</scope>
</reference>
<dbReference type="InterPro" id="IPR038657">
    <property type="entry name" value="Ribosomal_bL19_sf"/>
</dbReference>
<name>A0AAV1CJ20_OLDCO</name>
<evidence type="ECO:0000256" key="1">
    <source>
        <dbReference type="ARBA" id="ARBA00005781"/>
    </source>
</evidence>
<feature type="compositionally biased region" description="Acidic residues" evidence="5">
    <location>
        <begin position="81"/>
        <end position="95"/>
    </location>
</feature>
<dbReference type="AlphaFoldDB" id="A0AAV1CJ20"/>
<keyword evidence="7" id="KW-1185">Reference proteome</keyword>
<keyword evidence="2" id="KW-0699">rRNA-binding</keyword>
<dbReference type="FunFam" id="2.30.30.790:FF:000004">
    <property type="entry name" value="50S ribosomal protein L19, chloroplastic"/>
    <property type="match status" value="1"/>
</dbReference>
<dbReference type="PANTHER" id="PTHR15680">
    <property type="entry name" value="RIBOSOMAL PROTEIN L19"/>
    <property type="match status" value="1"/>
</dbReference>
<protein>
    <submittedName>
        <fullName evidence="6">OLC1v1031646C1</fullName>
    </submittedName>
</protein>
<feature type="region of interest" description="Disordered" evidence="5">
    <location>
        <begin position="74"/>
        <end position="102"/>
    </location>
</feature>
<keyword evidence="2" id="KW-0694">RNA-binding</keyword>
<dbReference type="GO" id="GO:0006412">
    <property type="term" value="P:translation"/>
    <property type="evidence" value="ECO:0007669"/>
    <property type="project" value="InterPro"/>
</dbReference>
<dbReference type="InterPro" id="IPR008991">
    <property type="entry name" value="Translation_prot_SH3-like_sf"/>
</dbReference>
<dbReference type="Pfam" id="PF01245">
    <property type="entry name" value="Ribosomal_L19"/>
    <property type="match status" value="1"/>
</dbReference>